<keyword evidence="4" id="KW-0460">Magnesium</keyword>
<organism evidence="9 10">
    <name type="scientific">Shewanella subflava</name>
    <dbReference type="NCBI Taxonomy" id="2986476"/>
    <lineage>
        <taxon>Bacteria</taxon>
        <taxon>Pseudomonadati</taxon>
        <taxon>Pseudomonadota</taxon>
        <taxon>Gammaproteobacteria</taxon>
        <taxon>Alteromonadales</taxon>
        <taxon>Shewanellaceae</taxon>
        <taxon>Shewanella</taxon>
    </lineage>
</organism>
<dbReference type="InterPro" id="IPR000123">
    <property type="entry name" value="Reverse_transcriptase_msDNA"/>
</dbReference>
<dbReference type="CDD" id="cd03487">
    <property type="entry name" value="RT_Bac_retron_II"/>
    <property type="match status" value="1"/>
</dbReference>
<reference evidence="9" key="1">
    <citation type="submission" date="2022-10" db="EMBL/GenBank/DDBJ databases">
        <title>Shewanella flava sp. nov, isolated from the estuary of the Fenhe River into the Yellow River.</title>
        <authorList>
            <person name="Li Y."/>
        </authorList>
    </citation>
    <scope>NUCLEOTIDE SEQUENCE</scope>
    <source>
        <strain evidence="9">FYR11-62</strain>
    </source>
</reference>
<evidence type="ECO:0000313" key="9">
    <source>
        <dbReference type="EMBL" id="MCW3171417.1"/>
    </source>
</evidence>
<evidence type="ECO:0000256" key="5">
    <source>
        <dbReference type="ARBA" id="ARBA00022918"/>
    </source>
</evidence>
<feature type="domain" description="Reverse transcriptase" evidence="8">
    <location>
        <begin position="25"/>
        <end position="251"/>
    </location>
</feature>
<keyword evidence="1" id="KW-0808">Transferase</keyword>
<dbReference type="PROSITE" id="PS50878">
    <property type="entry name" value="RT_POL"/>
    <property type="match status" value="1"/>
</dbReference>
<protein>
    <submittedName>
        <fullName evidence="9">Reverse transcriptase family protein</fullName>
    </submittedName>
</protein>
<dbReference type="Proteomes" id="UP001163714">
    <property type="component" value="Unassembled WGS sequence"/>
</dbReference>
<evidence type="ECO:0000259" key="8">
    <source>
        <dbReference type="PROSITE" id="PS50878"/>
    </source>
</evidence>
<gene>
    <name evidence="9" type="ORF">OHT75_02855</name>
</gene>
<dbReference type="SUPFAM" id="SSF56672">
    <property type="entry name" value="DNA/RNA polymerases"/>
    <property type="match status" value="1"/>
</dbReference>
<accession>A0ABT3I5Z6</accession>
<name>A0ABT3I5Z6_9GAMM</name>
<sequence>MDKPLYPCKPIGSIDVLASTLGVHRKKLIEIASKVNTSYTSYDLPEHPITGKVRKVVDPKHELKKIQRRINSRIFEQVIFPPYLHGGIKATPLIKRDYVENASQHGHSQTLINLDVKNFYPNIKAGVVSDIFKYFFRFNDDVVELLTKITTYNGSLPQGGCTSSYLANLVFFNSEYKLVSSLRGKSIRYTRLLDDITISSQKTIDNESATKIIKKVAAMLKKSKLSLKSNKTKITDRSEMHKEFEVTGLWVQPKKPQMRKKDVKYVRQLVFECEKLAAVSKTSDTFHSLWNKTSGLVAKLSRLNHSQAINYRARLSNILPEYDQESKDKLVRSVNAALKVPVNFHTKWGVIKKYNLIIYKLGILARTNKVLAKNLRNSLKKHYSSVMTIDEFWG</sequence>
<comment type="similarity">
    <text evidence="7">Belongs to the bacterial reverse transcriptase family.</text>
</comment>
<evidence type="ECO:0000256" key="1">
    <source>
        <dbReference type="ARBA" id="ARBA00022679"/>
    </source>
</evidence>
<evidence type="ECO:0000256" key="6">
    <source>
        <dbReference type="ARBA" id="ARBA00023118"/>
    </source>
</evidence>
<evidence type="ECO:0000313" key="10">
    <source>
        <dbReference type="Proteomes" id="UP001163714"/>
    </source>
</evidence>
<evidence type="ECO:0000256" key="2">
    <source>
        <dbReference type="ARBA" id="ARBA00022695"/>
    </source>
</evidence>
<evidence type="ECO:0000256" key="4">
    <source>
        <dbReference type="ARBA" id="ARBA00022842"/>
    </source>
</evidence>
<evidence type="ECO:0000256" key="7">
    <source>
        <dbReference type="ARBA" id="ARBA00034120"/>
    </source>
</evidence>
<dbReference type="EMBL" id="JAPDMX010000003">
    <property type="protein sequence ID" value="MCW3171417.1"/>
    <property type="molecule type" value="Genomic_DNA"/>
</dbReference>
<keyword evidence="10" id="KW-1185">Reference proteome</keyword>
<keyword evidence="6" id="KW-0051">Antiviral defense</keyword>
<dbReference type="Pfam" id="PF00078">
    <property type="entry name" value="RVT_1"/>
    <property type="match status" value="1"/>
</dbReference>
<dbReference type="GO" id="GO:0003964">
    <property type="term" value="F:RNA-directed DNA polymerase activity"/>
    <property type="evidence" value="ECO:0007669"/>
    <property type="project" value="UniProtKB-KW"/>
</dbReference>
<keyword evidence="5 9" id="KW-0695">RNA-directed DNA polymerase</keyword>
<dbReference type="InterPro" id="IPR043502">
    <property type="entry name" value="DNA/RNA_pol_sf"/>
</dbReference>
<evidence type="ECO:0000256" key="3">
    <source>
        <dbReference type="ARBA" id="ARBA00022723"/>
    </source>
</evidence>
<proteinExistence type="inferred from homology"/>
<dbReference type="PRINTS" id="PR00866">
    <property type="entry name" value="RNADNAPOLMS"/>
</dbReference>
<dbReference type="InterPro" id="IPR000477">
    <property type="entry name" value="RT_dom"/>
</dbReference>
<keyword evidence="3" id="KW-0479">Metal-binding</keyword>
<comment type="caution">
    <text evidence="9">The sequence shown here is derived from an EMBL/GenBank/DDBJ whole genome shotgun (WGS) entry which is preliminary data.</text>
</comment>
<keyword evidence="2" id="KW-0548">Nucleotidyltransferase</keyword>
<dbReference type="RefSeq" id="WP_264724917.1">
    <property type="nucleotide sequence ID" value="NZ_JAPDMX010000003.1"/>
</dbReference>